<organism evidence="2 3">
    <name type="scientific">Allosphingosinicella deserti</name>
    <dbReference type="NCBI Taxonomy" id="2116704"/>
    <lineage>
        <taxon>Bacteria</taxon>
        <taxon>Pseudomonadati</taxon>
        <taxon>Pseudomonadota</taxon>
        <taxon>Alphaproteobacteria</taxon>
        <taxon>Sphingomonadales</taxon>
        <taxon>Sphingomonadaceae</taxon>
        <taxon>Allosphingosinicella</taxon>
    </lineage>
</organism>
<evidence type="ECO:0000313" key="2">
    <source>
        <dbReference type="EMBL" id="PSJ42123.1"/>
    </source>
</evidence>
<dbReference type="RefSeq" id="WP_106512291.1">
    <property type="nucleotide sequence ID" value="NZ_PXYI01000002.1"/>
</dbReference>
<dbReference type="Proteomes" id="UP000241167">
    <property type="component" value="Unassembled WGS sequence"/>
</dbReference>
<gene>
    <name evidence="2" type="ORF">C7I55_07765</name>
</gene>
<dbReference type="AlphaFoldDB" id="A0A2P7QVZ9"/>
<proteinExistence type="predicted"/>
<reference evidence="2 3" key="1">
    <citation type="submission" date="2018-03" db="EMBL/GenBank/DDBJ databases">
        <title>The draft genome of Sphingosinicella sp. GL-C-18.</title>
        <authorList>
            <person name="Liu L."/>
            <person name="Li L."/>
            <person name="Liang L."/>
            <person name="Zhang X."/>
            <person name="Wang T."/>
        </authorList>
    </citation>
    <scope>NUCLEOTIDE SEQUENCE [LARGE SCALE GENOMIC DNA]</scope>
    <source>
        <strain evidence="2 3">GL-C-18</strain>
    </source>
</reference>
<feature type="compositionally biased region" description="Pro residues" evidence="1">
    <location>
        <begin position="165"/>
        <end position="188"/>
    </location>
</feature>
<comment type="caution">
    <text evidence="2">The sequence shown here is derived from an EMBL/GenBank/DDBJ whole genome shotgun (WGS) entry which is preliminary data.</text>
</comment>
<evidence type="ECO:0000256" key="1">
    <source>
        <dbReference type="SAM" id="MobiDB-lite"/>
    </source>
</evidence>
<evidence type="ECO:0000313" key="3">
    <source>
        <dbReference type="Proteomes" id="UP000241167"/>
    </source>
</evidence>
<feature type="region of interest" description="Disordered" evidence="1">
    <location>
        <begin position="151"/>
        <end position="201"/>
    </location>
</feature>
<dbReference type="EMBL" id="PXYI01000002">
    <property type="protein sequence ID" value="PSJ42123.1"/>
    <property type="molecule type" value="Genomic_DNA"/>
</dbReference>
<dbReference type="OrthoDB" id="9840615at2"/>
<keyword evidence="3" id="KW-1185">Reference proteome</keyword>
<name>A0A2P7QVZ9_9SPHN</name>
<protein>
    <submittedName>
        <fullName evidence="2">Uncharacterized protein</fullName>
    </submittedName>
</protein>
<sequence>MRKICLILLSLSACQNDAGEEAATQAVDQQQALLPGDGLPNAAPDPAQLQALVTRAMAPLIANAKTARYRNVHPGTGGSACGDIAEGSGIFRPFVVTPQAVAVIAATPTIAFDDPDDIFADAWIRWCATPEELRRIGPALKQVAESNVIETVPDPQIPLPGETDLPPPTPADRPPPPPAPAKAGPPPAIDSFFNSVQRQGE</sequence>
<accession>A0A2P7QVZ9</accession>
<feature type="compositionally biased region" description="Polar residues" evidence="1">
    <location>
        <begin position="192"/>
        <end position="201"/>
    </location>
</feature>